<protein>
    <submittedName>
        <fullName evidence="1">Uncharacterized protein</fullName>
    </submittedName>
</protein>
<name>F8F2Y2_GRAC1</name>
<dbReference type="AlphaFoldDB" id="F8F2Y2"/>
<dbReference type="OrthoDB" id="9892278at2"/>
<dbReference type="KEGG" id="scd:Spica_1748"/>
<dbReference type="eggNOG" id="ENOG503295M">
    <property type="taxonomic scope" value="Bacteria"/>
</dbReference>
<evidence type="ECO:0000313" key="2">
    <source>
        <dbReference type="Proteomes" id="UP000000503"/>
    </source>
</evidence>
<evidence type="ECO:0000313" key="1">
    <source>
        <dbReference type="EMBL" id="AEJ19890.1"/>
    </source>
</evidence>
<organism evidence="1 2">
    <name type="scientific">Gracilinema caldarium (strain ATCC 51460 / DSM 7334 / H1)</name>
    <name type="common">Treponema caldarium</name>
    <dbReference type="NCBI Taxonomy" id="744872"/>
    <lineage>
        <taxon>Bacteria</taxon>
        <taxon>Pseudomonadati</taxon>
        <taxon>Spirochaetota</taxon>
        <taxon>Spirochaetia</taxon>
        <taxon>Spirochaetales</taxon>
        <taxon>Breznakiellaceae</taxon>
        <taxon>Gracilinema</taxon>
    </lineage>
</organism>
<reference evidence="2" key="1">
    <citation type="journal article" date="2013" name="Stand. Genomic Sci.">
        <title>Genome sequence of the thermophilic fresh-water bacterium Spirochaeta caldaria type strain (H1(T)), reclassification of Spirochaeta caldaria, Spirochaeta stenostrepta, and Spirochaeta zuelzerae in the genus Treponema as Treponema caldaria comb. nov., Treponema stenostrepta comb. nov., and Treponema zuelzerae comb. nov., and emendation of the genus Treponema.</title>
        <authorList>
            <person name="Abt B."/>
            <person name="Goker M."/>
            <person name="Scheuner C."/>
            <person name="Han C."/>
            <person name="Lu M."/>
            <person name="Misra M."/>
            <person name="Lapidus A."/>
            <person name="Nolan M."/>
            <person name="Lucas S."/>
            <person name="Hammon N."/>
            <person name="Deshpande S."/>
            <person name="Cheng J.F."/>
            <person name="Tapia R."/>
            <person name="Goodwin L.A."/>
            <person name="Pitluck S."/>
            <person name="Liolios K."/>
            <person name="Pagani I."/>
            <person name="Ivanova N."/>
            <person name="Mavromatis K."/>
            <person name="Mikhailova N."/>
            <person name="Huntemann M."/>
            <person name="Pati A."/>
            <person name="Chen A."/>
            <person name="Palaniappan K."/>
            <person name="Land M."/>
            <person name="Hauser L."/>
            <person name="Jeffries C.D."/>
            <person name="Rohde M."/>
            <person name="Spring S."/>
            <person name="Gronow S."/>
            <person name="Detter J.C."/>
            <person name="Bristow J."/>
            <person name="Eisen J.A."/>
            <person name="Markowitz V."/>
            <person name="Hugenholtz P."/>
            <person name="Kyrpides N.C."/>
            <person name="Woyke T."/>
            <person name="Klenk H.P."/>
        </authorList>
    </citation>
    <scope>NUCLEOTIDE SEQUENCE</scope>
    <source>
        <strain evidence="2">ATCC 51460 / DSM 7334 / H1</strain>
    </source>
</reference>
<sequence length="90" mass="10110">MDLEQCILEIVNSFTKGDYFDSHTVINTLIAKPEYHLAYLRGYTQNSSVAQYHGNIAKMIGATNLVDQLGTAKSHTIYGDLSANMLWQKK</sequence>
<dbReference type="EMBL" id="CP002868">
    <property type="protein sequence ID" value="AEJ19890.1"/>
    <property type="molecule type" value="Genomic_DNA"/>
</dbReference>
<dbReference type="STRING" id="744872.Spica_1748"/>
<keyword evidence="2" id="KW-1185">Reference proteome</keyword>
<dbReference type="RefSeq" id="WP_013969197.1">
    <property type="nucleotide sequence ID" value="NC_015732.1"/>
</dbReference>
<proteinExistence type="predicted"/>
<gene>
    <name evidence="1" type="ordered locus">Spica_1748</name>
</gene>
<accession>F8F2Y2</accession>
<dbReference type="Proteomes" id="UP000000503">
    <property type="component" value="Chromosome"/>
</dbReference>
<dbReference type="HOGENOM" id="CLU_2439892_0_0_12"/>